<feature type="domain" description="ATP-grasp" evidence="5">
    <location>
        <begin position="126"/>
        <end position="333"/>
    </location>
</feature>
<keyword evidence="3 4" id="KW-0067">ATP-binding</keyword>
<keyword evidence="2 4" id="KW-0547">Nucleotide-binding</keyword>
<evidence type="ECO:0000313" key="6">
    <source>
        <dbReference type="EMBL" id="OGG61218.1"/>
    </source>
</evidence>
<evidence type="ECO:0000259" key="5">
    <source>
        <dbReference type="PROSITE" id="PS50975"/>
    </source>
</evidence>
<dbReference type="AlphaFoldDB" id="A0A1F6DIH3"/>
<proteinExistence type="predicted"/>
<dbReference type="SUPFAM" id="SSF56059">
    <property type="entry name" value="Glutathione synthetase ATP-binding domain-like"/>
    <property type="match status" value="1"/>
</dbReference>
<name>A0A1F6DIH3_9BACT</name>
<evidence type="ECO:0000256" key="2">
    <source>
        <dbReference type="ARBA" id="ARBA00022741"/>
    </source>
</evidence>
<evidence type="ECO:0000313" key="7">
    <source>
        <dbReference type="Proteomes" id="UP000176511"/>
    </source>
</evidence>
<dbReference type="EMBL" id="MFLE01000025">
    <property type="protein sequence ID" value="OGG61218.1"/>
    <property type="molecule type" value="Genomic_DNA"/>
</dbReference>
<accession>A0A1F6DIH3</accession>
<dbReference type="STRING" id="1798491.A3C87_03670"/>
<sequence>MATKNIIAYVSKLPEGVIETVRQHTRETGEEYRVMLIENTDRNLTAKQSGAGVEDLDIVLRVDFTKPFALHEALMPYADELCAVSCRAESYIADFAKLIPHIPYVSTPTDESIAWASDKLTMRRHFKMWDPKITPKFTQIKNQTPEEIDRVAKMIGYPMIVKPTNLAQSLLVSVVHHEAEMKKVLKDTFSLIEKTYKENGRTEAPRVIAEEYMDGIMYSVDAYVSARGKVDFCPIVRIKTGKDIGRDDFYGYLQMTPTILSKESIAMAETVSTKGIHALGLRSTTAHVELMRVDNDWKIIEIGARIGGFRHDLHMTTCGINHSMNDALIRMGKKPIIPKKCGKFAAAMKWYAATEGTIASIKGVKKIEALESFNHLTQIKKRGDKAIFAKNGGKAIFHIFLAHGDRSQLLADIRRVEEYLQVEVTRA</sequence>
<dbReference type="InterPro" id="IPR011761">
    <property type="entry name" value="ATP-grasp"/>
</dbReference>
<dbReference type="Proteomes" id="UP000176511">
    <property type="component" value="Unassembled WGS sequence"/>
</dbReference>
<dbReference type="PROSITE" id="PS50975">
    <property type="entry name" value="ATP_GRASP"/>
    <property type="match status" value="1"/>
</dbReference>
<dbReference type="Gene3D" id="3.30.470.20">
    <property type="entry name" value="ATP-grasp fold, B domain"/>
    <property type="match status" value="1"/>
</dbReference>
<dbReference type="InterPro" id="IPR052032">
    <property type="entry name" value="ATP-dep_AA_Ligase"/>
</dbReference>
<comment type="caution">
    <text evidence="6">The sequence shown here is derived from an EMBL/GenBank/DDBJ whole genome shotgun (WGS) entry which is preliminary data.</text>
</comment>
<dbReference type="PANTHER" id="PTHR43585">
    <property type="entry name" value="FUMIPYRROLE BIOSYNTHESIS PROTEIN C"/>
    <property type="match status" value="1"/>
</dbReference>
<organism evidence="6 7">
    <name type="scientific">Candidatus Kaiserbacteria bacterium RIFCSPHIGHO2_02_FULL_49_34</name>
    <dbReference type="NCBI Taxonomy" id="1798491"/>
    <lineage>
        <taxon>Bacteria</taxon>
        <taxon>Candidatus Kaiseribacteriota</taxon>
    </lineage>
</organism>
<dbReference type="Pfam" id="PF13535">
    <property type="entry name" value="ATP-grasp_4"/>
    <property type="match status" value="1"/>
</dbReference>
<dbReference type="GO" id="GO:0005524">
    <property type="term" value="F:ATP binding"/>
    <property type="evidence" value="ECO:0007669"/>
    <property type="project" value="UniProtKB-UniRule"/>
</dbReference>
<evidence type="ECO:0000256" key="1">
    <source>
        <dbReference type="ARBA" id="ARBA00022598"/>
    </source>
</evidence>
<dbReference type="GO" id="GO:0016874">
    <property type="term" value="F:ligase activity"/>
    <property type="evidence" value="ECO:0007669"/>
    <property type="project" value="UniProtKB-KW"/>
</dbReference>
<dbReference type="PANTHER" id="PTHR43585:SF2">
    <property type="entry name" value="ATP-GRASP ENZYME FSQD"/>
    <property type="match status" value="1"/>
</dbReference>
<dbReference type="GO" id="GO:0046872">
    <property type="term" value="F:metal ion binding"/>
    <property type="evidence" value="ECO:0007669"/>
    <property type="project" value="InterPro"/>
</dbReference>
<evidence type="ECO:0000256" key="4">
    <source>
        <dbReference type="PROSITE-ProRule" id="PRU00409"/>
    </source>
</evidence>
<gene>
    <name evidence="6" type="ORF">A3C87_03670</name>
</gene>
<reference evidence="6 7" key="1">
    <citation type="journal article" date="2016" name="Nat. Commun.">
        <title>Thousands of microbial genomes shed light on interconnected biogeochemical processes in an aquifer system.</title>
        <authorList>
            <person name="Anantharaman K."/>
            <person name="Brown C.T."/>
            <person name="Hug L.A."/>
            <person name="Sharon I."/>
            <person name="Castelle C.J."/>
            <person name="Probst A.J."/>
            <person name="Thomas B.C."/>
            <person name="Singh A."/>
            <person name="Wilkins M.J."/>
            <person name="Karaoz U."/>
            <person name="Brodie E.L."/>
            <person name="Williams K.H."/>
            <person name="Hubbard S.S."/>
            <person name="Banfield J.F."/>
        </authorList>
    </citation>
    <scope>NUCLEOTIDE SEQUENCE [LARGE SCALE GENOMIC DNA]</scope>
</reference>
<evidence type="ECO:0000256" key="3">
    <source>
        <dbReference type="ARBA" id="ARBA00022840"/>
    </source>
</evidence>
<protein>
    <recommendedName>
        <fullName evidence="5">ATP-grasp domain-containing protein</fullName>
    </recommendedName>
</protein>
<keyword evidence="1" id="KW-0436">Ligase</keyword>